<feature type="transmembrane region" description="Helical" evidence="10">
    <location>
        <begin position="772"/>
        <end position="791"/>
    </location>
</feature>
<dbReference type="InterPro" id="IPR038528">
    <property type="entry name" value="TEL2_C_sf"/>
</dbReference>
<keyword evidence="10" id="KW-0812">Transmembrane</keyword>
<evidence type="ECO:0000256" key="3">
    <source>
        <dbReference type="ARBA" id="ARBA00004496"/>
    </source>
</evidence>
<proteinExistence type="inferred from homology"/>
<dbReference type="Pfam" id="PF10193">
    <property type="entry name" value="Telomere_reg-2"/>
    <property type="match status" value="1"/>
</dbReference>
<name>A0A8J1XY61_OWEFU</name>
<evidence type="ECO:0000256" key="4">
    <source>
        <dbReference type="ARBA" id="ARBA00006133"/>
    </source>
</evidence>
<comment type="similarity">
    <text evidence="4">Belongs to the TEL2 family.</text>
</comment>
<evidence type="ECO:0000256" key="6">
    <source>
        <dbReference type="ARBA" id="ARBA00022490"/>
    </source>
</evidence>
<keyword evidence="6" id="KW-0963">Cytoplasm</keyword>
<dbReference type="GO" id="GO:0042162">
    <property type="term" value="F:telomeric DNA binding"/>
    <property type="evidence" value="ECO:0007669"/>
    <property type="project" value="TreeGrafter"/>
</dbReference>
<dbReference type="InterPro" id="IPR057348">
    <property type="entry name" value="TELO2_ARM"/>
</dbReference>
<keyword evidence="10" id="KW-1133">Transmembrane helix</keyword>
<sequence>MDVKSEIRRKVREAFTTLSSTTDNNDVMLALREISSLLPLMTSPCLIQNIPRSDIPHAKQEFIEQHYPRFIEFLLEQLSVDWVSRFPKDTISGVFDVFYLKGDHQEAFIVLCNTISNCSPSYKLNKCVSLLEQFISGENLIDMMWQQCDGAKGPADPYRYSQWEELVTLMATLPERITNKLKNETNEMFFPQHYVPHLTNQIMTVLQQVYNSIKVDHDCSMEFLSLLLGKLGLHGHADIVWTVMMPTIYKLTSHDFVWCRVCEKLVTGVPDRCKESIVTSLLKTAPWYGVINKLLGDTVLTNQKLLFLLTNKLLLVRAFKQEQLLKNIIGYLATSSSRRHIYVKTMMTLLDVWGDSSALKHTSYDQHLYISQAIMVCLAFVSTKEKLENKQELLGKLMPGMQCHLDSGEHSVRTIGMVVGESLTNCIDPGGHKLEFQYERTAEVEHLQSLLVIPKDQGTKLMESRMQELNLKPQPSVKSSPNIPQNISSPHSDSSDLDSDDDLEPYDLSNDVKQSAVKKPVYVRDCMEGLISSEDPDRLETCLSTAEVLVRRKPDNLGEVAAEFTKLLLHLQDNFATPLFPMQRHGAMVALAVHCPKEVSGYLTNEFFERNYNLRQRMDILEVLAAAAQELSQPKELGAIPSSHIQPIPDNTQAAANSDDQHDWREIVQKRIDSKTRRFGKGRTQPPVPQVNNKFAEVAGCFFFPLLKNFDRKENTFDLLGEDHIVLGRLMYTLGIIVYAAINTPIARQMATSLLEFIWILRYHPEATVRQGLLFALSMMLLSIPGFVLMADLQSEISETKEWLEDLVDKDPDNECKKLAIQALVLMQNIVQQEFSNKKP</sequence>
<dbReference type="InterPro" id="IPR051970">
    <property type="entry name" value="TEL2_Regulation"/>
</dbReference>
<feature type="domain" description="TELO2 ARM repeat" evidence="12">
    <location>
        <begin position="334"/>
        <end position="429"/>
    </location>
</feature>
<keyword evidence="7 10" id="KW-0472">Membrane</keyword>
<dbReference type="GO" id="GO:0051879">
    <property type="term" value="F:Hsp90 protein binding"/>
    <property type="evidence" value="ECO:0007669"/>
    <property type="project" value="TreeGrafter"/>
</dbReference>
<evidence type="ECO:0000313" key="14">
    <source>
        <dbReference type="Proteomes" id="UP000749559"/>
    </source>
</evidence>
<evidence type="ECO:0000256" key="7">
    <source>
        <dbReference type="ARBA" id="ARBA00023136"/>
    </source>
</evidence>
<reference evidence="13" key="1">
    <citation type="submission" date="2022-03" db="EMBL/GenBank/DDBJ databases">
        <authorList>
            <person name="Martin C."/>
        </authorList>
    </citation>
    <scope>NUCLEOTIDE SEQUENCE</scope>
</reference>
<evidence type="ECO:0000256" key="8">
    <source>
        <dbReference type="ARBA" id="ARBA00023242"/>
    </source>
</evidence>
<evidence type="ECO:0000256" key="5">
    <source>
        <dbReference type="ARBA" id="ARBA00018231"/>
    </source>
</evidence>
<dbReference type="Pfam" id="PF25320">
    <property type="entry name" value="TELO2_ARM"/>
    <property type="match status" value="1"/>
</dbReference>
<feature type="domain" description="Telomere length regulation protein conserved" evidence="11">
    <location>
        <begin position="520"/>
        <end position="628"/>
    </location>
</feature>
<comment type="subcellular location">
    <subcellularLocation>
        <location evidence="3">Cytoplasm</location>
    </subcellularLocation>
    <subcellularLocation>
        <location evidence="2">Membrane</location>
    </subcellularLocation>
    <subcellularLocation>
        <location evidence="1">Nucleus</location>
    </subcellularLocation>
</comment>
<comment type="caution">
    <text evidence="13">The sequence shown here is derived from an EMBL/GenBank/DDBJ whole genome shotgun (WGS) entry which is preliminary data.</text>
</comment>
<dbReference type="AlphaFoldDB" id="A0A8J1XY61"/>
<dbReference type="InterPro" id="IPR016024">
    <property type="entry name" value="ARM-type_fold"/>
</dbReference>
<dbReference type="PANTHER" id="PTHR15830">
    <property type="entry name" value="TELOMERE LENGTH REGULATION PROTEIN TEL2 FAMILY MEMBER"/>
    <property type="match status" value="1"/>
</dbReference>
<evidence type="ECO:0000259" key="12">
    <source>
        <dbReference type="Pfam" id="PF25320"/>
    </source>
</evidence>
<dbReference type="EMBL" id="CAIIXF020000009">
    <property type="protein sequence ID" value="CAH1794474.1"/>
    <property type="molecule type" value="Genomic_DNA"/>
</dbReference>
<gene>
    <name evidence="13" type="ORF">OFUS_LOCUS19161</name>
</gene>
<dbReference type="FunFam" id="1.25.40.720:FF:000001">
    <property type="entry name" value="Telomere length regulation protein TEL2"/>
    <property type="match status" value="1"/>
</dbReference>
<accession>A0A8J1XY61</accession>
<feature type="compositionally biased region" description="Acidic residues" evidence="9">
    <location>
        <begin position="495"/>
        <end position="505"/>
    </location>
</feature>
<keyword evidence="8" id="KW-0539">Nucleus</keyword>
<feature type="region of interest" description="Disordered" evidence="9">
    <location>
        <begin position="470"/>
        <end position="510"/>
    </location>
</feature>
<dbReference type="Gene3D" id="1.25.40.720">
    <property type="entry name" value="Telomere length regulation protein 2, C-terminal domain"/>
    <property type="match status" value="2"/>
</dbReference>
<dbReference type="PANTHER" id="PTHR15830:SF10">
    <property type="entry name" value="TELOMERE LENGTH REGULATION PROTEIN TEL2 HOMOLOG"/>
    <property type="match status" value="1"/>
</dbReference>
<evidence type="ECO:0000256" key="2">
    <source>
        <dbReference type="ARBA" id="ARBA00004370"/>
    </source>
</evidence>
<dbReference type="GO" id="GO:0051083">
    <property type="term" value="P:'de novo' cotranslational protein folding"/>
    <property type="evidence" value="ECO:0007669"/>
    <property type="project" value="TreeGrafter"/>
</dbReference>
<protein>
    <recommendedName>
        <fullName evidence="5">Telomere length regulation protein TEL2 homolog</fullName>
    </recommendedName>
</protein>
<dbReference type="OrthoDB" id="10258062at2759"/>
<organism evidence="13 14">
    <name type="scientific">Owenia fusiformis</name>
    <name type="common">Polychaete worm</name>
    <dbReference type="NCBI Taxonomy" id="6347"/>
    <lineage>
        <taxon>Eukaryota</taxon>
        <taxon>Metazoa</taxon>
        <taxon>Spiralia</taxon>
        <taxon>Lophotrochozoa</taxon>
        <taxon>Annelida</taxon>
        <taxon>Polychaeta</taxon>
        <taxon>Sedentaria</taxon>
        <taxon>Canalipalpata</taxon>
        <taxon>Sabellida</taxon>
        <taxon>Oweniida</taxon>
        <taxon>Oweniidae</taxon>
        <taxon>Owenia</taxon>
    </lineage>
</organism>
<dbReference type="FunFam" id="1.25.40.720:FF:000003">
    <property type="entry name" value="Telomere length regulation protein TEL2 homolog"/>
    <property type="match status" value="1"/>
</dbReference>
<evidence type="ECO:0000256" key="1">
    <source>
        <dbReference type="ARBA" id="ARBA00004123"/>
    </source>
</evidence>
<dbReference type="GO" id="GO:0016020">
    <property type="term" value="C:membrane"/>
    <property type="evidence" value="ECO:0007669"/>
    <property type="project" value="UniProtKB-SubCell"/>
</dbReference>
<dbReference type="SUPFAM" id="SSF48371">
    <property type="entry name" value="ARM repeat"/>
    <property type="match status" value="1"/>
</dbReference>
<keyword evidence="14" id="KW-1185">Reference proteome</keyword>
<feature type="compositionally biased region" description="Low complexity" evidence="9">
    <location>
        <begin position="479"/>
        <end position="492"/>
    </location>
</feature>
<evidence type="ECO:0000256" key="9">
    <source>
        <dbReference type="SAM" id="MobiDB-lite"/>
    </source>
</evidence>
<evidence type="ECO:0000313" key="13">
    <source>
        <dbReference type="EMBL" id="CAH1794474.1"/>
    </source>
</evidence>
<evidence type="ECO:0000256" key="10">
    <source>
        <dbReference type="SAM" id="Phobius"/>
    </source>
</evidence>
<dbReference type="GO" id="GO:0005634">
    <property type="term" value="C:nucleus"/>
    <property type="evidence" value="ECO:0007669"/>
    <property type="project" value="UniProtKB-SubCell"/>
</dbReference>
<dbReference type="Proteomes" id="UP000749559">
    <property type="component" value="Unassembled WGS sequence"/>
</dbReference>
<evidence type="ECO:0000259" key="11">
    <source>
        <dbReference type="Pfam" id="PF10193"/>
    </source>
</evidence>
<dbReference type="GO" id="GO:0005829">
    <property type="term" value="C:cytosol"/>
    <property type="evidence" value="ECO:0007669"/>
    <property type="project" value="TreeGrafter"/>
</dbReference>
<dbReference type="InterPro" id="IPR019337">
    <property type="entry name" value="Telomere_length_regulation_dom"/>
</dbReference>